<keyword evidence="3" id="KW-1185">Reference proteome</keyword>
<dbReference type="PANTHER" id="PTHR35861">
    <property type="match status" value="1"/>
</dbReference>
<dbReference type="KEGG" id="mph:MLP_22860"/>
<evidence type="ECO:0000256" key="1">
    <source>
        <dbReference type="SAM" id="MobiDB-lite"/>
    </source>
</evidence>
<name>F5XET4_MICPN</name>
<feature type="region of interest" description="Disordered" evidence="1">
    <location>
        <begin position="403"/>
        <end position="424"/>
    </location>
</feature>
<dbReference type="Proteomes" id="UP000007947">
    <property type="component" value="Chromosome"/>
</dbReference>
<dbReference type="AlphaFoldDB" id="F5XET4"/>
<dbReference type="RefSeq" id="WP_013863172.1">
    <property type="nucleotide sequence ID" value="NC_015635.1"/>
</dbReference>
<dbReference type="EMBL" id="AP012204">
    <property type="protein sequence ID" value="BAK35300.1"/>
    <property type="molecule type" value="Genomic_DNA"/>
</dbReference>
<evidence type="ECO:0000313" key="2">
    <source>
        <dbReference type="EMBL" id="BAK35300.1"/>
    </source>
</evidence>
<dbReference type="InterPro" id="IPR052042">
    <property type="entry name" value="Tail_sheath_structural"/>
</dbReference>
<reference evidence="2 3" key="1">
    <citation type="submission" date="2011-05" db="EMBL/GenBank/DDBJ databases">
        <title>Whole genome sequence of Microlunatus phosphovorus NM-1.</title>
        <authorList>
            <person name="Hosoyama A."/>
            <person name="Sasaki K."/>
            <person name="Harada T."/>
            <person name="Igarashi R."/>
            <person name="Kawakoshi A."/>
            <person name="Sasagawa M."/>
            <person name="Fukada J."/>
            <person name="Nakamura S."/>
            <person name="Katano Y."/>
            <person name="Hanada S."/>
            <person name="Kamagata Y."/>
            <person name="Nakamura N."/>
            <person name="Yamazaki S."/>
            <person name="Fujita N."/>
        </authorList>
    </citation>
    <scope>NUCLEOTIDE SEQUENCE [LARGE SCALE GENOMIC DNA]</scope>
    <source>
        <strain evidence="3">ATCC 700054 / DSM 10555 / JCM 9379 / NBRC 101784 / NCIMB 13414 / VKM Ac-1990 / NM-1</strain>
    </source>
</reference>
<dbReference type="OrthoDB" id="9767864at2"/>
<proteinExistence type="predicted"/>
<dbReference type="STRING" id="1032480.MLP_22860"/>
<protein>
    <recommendedName>
        <fullName evidence="4">Tail sheath protein C-terminal domain-containing protein</fullName>
    </recommendedName>
</protein>
<sequence>MAASGLTFDGRLPGVVVDVTMPERESAIRLDVAAFVGFAERGPLDVPVALEDANGYAGVFGGDLVLASDGGRPVVAHLAASVRAFFDNGGRRCHVVRVAGPDAQPSRWRMPGLRIVDGTGASHEVLVDAAWYGAWSRGTQLAVSVTRRALPHRGRYTRRAGDRPGTLALPVGASGIVTAGDLLELDFGNDLPRLYGRVGGRRRVPDGEAADGNLPGDDLLDIVGEVAWRPLPTPVFDPPAVGLVPSTAPLVAVRLVRFDLRVDQLVNGESRLLERLTDLGLNSWLERLQPVMAGQPSRSRSMVLRAERHTADLLTAGAVMVPDTGIAAAEVLAGDDGLAEFDPRKCFLDSDVSGDTVSSLVPHIEALLFLSPQPIALRGIHSLAAIDEIGLIACPDLVHRQWTPVAPPPPEEPPEPPEPVPPDWSSFHCCAALDEEPSPPEPSAPPDLGSPPAVLTSLALVDPAGYDREPALTVQRALVTLCAALTDRIAVLSLPAHLDAPDALDWQRQLSETPALRADAAVVPLAYATLWHPWLQLSAQAAAPPDGAVAGMIAARELRRGVWVAPAAVPLRGPVALAGPPLPEPDVKRLFDAHVNVIRQGPRGFAPISAHTLADDPWLQLSVRRTISWLRKLVLRTGRRYVFEVANDSFIAMVTRRFESLLARLTDAGAFHAAYVEVAGPSPDPAADAQLVVHLHVAPTSPIEFITVTLLRTGDGLLEIGGPS</sequence>
<evidence type="ECO:0000313" key="3">
    <source>
        <dbReference type="Proteomes" id="UP000007947"/>
    </source>
</evidence>
<feature type="compositionally biased region" description="Pro residues" evidence="1">
    <location>
        <begin position="405"/>
        <end position="422"/>
    </location>
</feature>
<organism evidence="2 3">
    <name type="scientific">Microlunatus phosphovorus (strain ATCC 700054 / DSM 10555 / JCM 9379 / NBRC 101784 / NCIMB 13414 / VKM Ac-1990 / NM-1)</name>
    <dbReference type="NCBI Taxonomy" id="1032480"/>
    <lineage>
        <taxon>Bacteria</taxon>
        <taxon>Bacillati</taxon>
        <taxon>Actinomycetota</taxon>
        <taxon>Actinomycetes</taxon>
        <taxon>Propionibacteriales</taxon>
        <taxon>Propionibacteriaceae</taxon>
        <taxon>Microlunatus</taxon>
    </lineage>
</organism>
<evidence type="ECO:0008006" key="4">
    <source>
        <dbReference type="Google" id="ProtNLM"/>
    </source>
</evidence>
<dbReference type="Gene3D" id="3.40.50.11780">
    <property type="match status" value="2"/>
</dbReference>
<dbReference type="HOGENOM" id="CLU_009303_1_0_11"/>
<accession>F5XET4</accession>
<dbReference type="eggNOG" id="COG3497">
    <property type="taxonomic scope" value="Bacteria"/>
</dbReference>
<gene>
    <name evidence="2" type="ordered locus">MLP_22860</name>
</gene>
<dbReference type="PANTHER" id="PTHR35861:SF1">
    <property type="entry name" value="PHAGE TAIL SHEATH PROTEIN"/>
    <property type="match status" value="1"/>
</dbReference>